<keyword evidence="2" id="KW-1133">Transmembrane helix</keyword>
<feature type="signal peptide" evidence="3">
    <location>
        <begin position="1"/>
        <end position="31"/>
    </location>
</feature>
<accession>A0A1H3CLZ7</accession>
<keyword evidence="6" id="KW-1185">Reference proteome</keyword>
<dbReference type="InterPro" id="IPR036280">
    <property type="entry name" value="Multihaem_cyt_sf"/>
</dbReference>
<evidence type="ECO:0000256" key="1">
    <source>
        <dbReference type="ARBA" id="ARBA00022729"/>
    </source>
</evidence>
<dbReference type="OrthoDB" id="9814800at2"/>
<protein>
    <submittedName>
        <fullName evidence="5">Doubled CXXCH motif (Paired_CXXCH_1)</fullName>
    </submittedName>
</protein>
<reference evidence="6" key="1">
    <citation type="submission" date="2016-10" db="EMBL/GenBank/DDBJ databases">
        <authorList>
            <person name="Varghese N."/>
            <person name="Submissions S."/>
        </authorList>
    </citation>
    <scope>NUCLEOTIDE SEQUENCE [LARGE SCALE GENOMIC DNA]</scope>
    <source>
        <strain evidence="6">DSM 173</strain>
    </source>
</reference>
<dbReference type="AlphaFoldDB" id="A0A1H3CLZ7"/>
<keyword evidence="2" id="KW-0472">Membrane</keyword>
<dbReference type="PANTHER" id="PTHR35038:SF8">
    <property type="entry name" value="C-TYPE POLYHEME CYTOCHROME OMCC"/>
    <property type="match status" value="1"/>
</dbReference>
<sequence length="320" mass="35900">MHNRLTKRASGWLAGAVLLSALLGTSSTSTAAIHGQLGTDNSDCLRCHRMETLAYRDPQSGELVDLHVNGEQFGHSAHAEVPCIDCHQGDFGQYPHPAAALAQRLDCVGCHEDQPDAHERAYRFQTIEQEFARSIHATSDSPKVKGFNCHHCHDPHTFRNSAIGQPIAEIVRSDNQLCLSCHSKIREPYSTAHLWLPKRDKHWQAVRCLECHTPLTDLGQPVSHQLLAGKDSNFDCVNCHSQEQRLLQRLYQYRSATDLENSGWLSKAILNQSYVVGMSRSPLLDALGLGVMGLTLCVLIAHGWGRYRAYRRFRQHQLEQ</sequence>
<dbReference type="PANTHER" id="PTHR35038">
    <property type="entry name" value="DISSIMILATORY SULFITE REDUCTASE SIRA"/>
    <property type="match status" value="1"/>
</dbReference>
<dbReference type="STRING" id="61595.SAMN05421644_10661"/>
<organism evidence="5 6">
    <name type="scientific">Allochromatium warmingii</name>
    <name type="common">Chromatium warmingii</name>
    <dbReference type="NCBI Taxonomy" id="61595"/>
    <lineage>
        <taxon>Bacteria</taxon>
        <taxon>Pseudomonadati</taxon>
        <taxon>Pseudomonadota</taxon>
        <taxon>Gammaproteobacteria</taxon>
        <taxon>Chromatiales</taxon>
        <taxon>Chromatiaceae</taxon>
        <taxon>Allochromatium</taxon>
    </lineage>
</organism>
<evidence type="ECO:0000313" key="6">
    <source>
        <dbReference type="Proteomes" id="UP000198672"/>
    </source>
</evidence>
<name>A0A1H3CLZ7_ALLWA</name>
<keyword evidence="1 3" id="KW-0732">Signal</keyword>
<feature type="chain" id="PRO_5011788035" evidence="3">
    <location>
        <begin position="32"/>
        <end position="320"/>
    </location>
</feature>
<evidence type="ECO:0000256" key="3">
    <source>
        <dbReference type="SAM" id="SignalP"/>
    </source>
</evidence>
<keyword evidence="2" id="KW-0812">Transmembrane</keyword>
<dbReference type="Proteomes" id="UP000198672">
    <property type="component" value="Unassembled WGS sequence"/>
</dbReference>
<feature type="transmembrane region" description="Helical" evidence="2">
    <location>
        <begin position="286"/>
        <end position="305"/>
    </location>
</feature>
<proteinExistence type="predicted"/>
<dbReference type="RefSeq" id="WP_091332306.1">
    <property type="nucleotide sequence ID" value="NZ_FNOW01000006.1"/>
</dbReference>
<gene>
    <name evidence="5" type="ORF">SAMN05421644_10661</name>
</gene>
<dbReference type="GO" id="GO:0016491">
    <property type="term" value="F:oxidoreductase activity"/>
    <property type="evidence" value="ECO:0007669"/>
    <property type="project" value="TreeGrafter"/>
</dbReference>
<evidence type="ECO:0000259" key="4">
    <source>
        <dbReference type="Pfam" id="PF09699"/>
    </source>
</evidence>
<evidence type="ECO:0000313" key="5">
    <source>
        <dbReference type="EMBL" id="SDX55060.1"/>
    </source>
</evidence>
<dbReference type="InterPro" id="IPR010177">
    <property type="entry name" value="Paired_CXXCH_1"/>
</dbReference>
<dbReference type="Gene3D" id="1.10.1130.10">
    <property type="entry name" value="Flavocytochrome C3, Chain A"/>
    <property type="match status" value="1"/>
</dbReference>
<dbReference type="Pfam" id="PF09699">
    <property type="entry name" value="Paired_CXXCH_1"/>
    <property type="match status" value="1"/>
</dbReference>
<dbReference type="SUPFAM" id="SSF48695">
    <property type="entry name" value="Multiheme cytochromes"/>
    <property type="match status" value="1"/>
</dbReference>
<evidence type="ECO:0000256" key="2">
    <source>
        <dbReference type="SAM" id="Phobius"/>
    </source>
</evidence>
<dbReference type="EMBL" id="FNOW01000006">
    <property type="protein sequence ID" value="SDX55060.1"/>
    <property type="molecule type" value="Genomic_DNA"/>
</dbReference>
<feature type="domain" description="Doubled CXXCH motif" evidence="4">
    <location>
        <begin position="145"/>
        <end position="185"/>
    </location>
</feature>
<dbReference type="InterPro" id="IPR051829">
    <property type="entry name" value="Multiheme_Cytochr_ET"/>
</dbReference>